<proteinExistence type="predicted"/>
<dbReference type="AlphaFoldDB" id="A0A2H3BC49"/>
<reference evidence="2" key="1">
    <citation type="journal article" date="2017" name="Nat. Ecol. Evol.">
        <title>Genome expansion and lineage-specific genetic innovations in the forest pathogenic fungi Armillaria.</title>
        <authorList>
            <person name="Sipos G."/>
            <person name="Prasanna A.N."/>
            <person name="Walter M.C."/>
            <person name="O'Connor E."/>
            <person name="Balint B."/>
            <person name="Krizsan K."/>
            <person name="Kiss B."/>
            <person name="Hess J."/>
            <person name="Varga T."/>
            <person name="Slot J."/>
            <person name="Riley R."/>
            <person name="Boka B."/>
            <person name="Rigling D."/>
            <person name="Barry K."/>
            <person name="Lee J."/>
            <person name="Mihaltcheva S."/>
            <person name="LaButti K."/>
            <person name="Lipzen A."/>
            <person name="Waldron R."/>
            <person name="Moloney N.M."/>
            <person name="Sperisen C."/>
            <person name="Kredics L."/>
            <person name="Vagvoelgyi C."/>
            <person name="Patrignani A."/>
            <person name="Fitzpatrick D."/>
            <person name="Nagy I."/>
            <person name="Doyle S."/>
            <person name="Anderson J.B."/>
            <person name="Grigoriev I.V."/>
            <person name="Gueldener U."/>
            <person name="Muensterkoetter M."/>
            <person name="Nagy L.G."/>
        </authorList>
    </citation>
    <scope>NUCLEOTIDE SEQUENCE [LARGE SCALE GENOMIC DNA]</scope>
    <source>
        <strain evidence="2">28-4</strain>
    </source>
</reference>
<evidence type="ECO:0000313" key="2">
    <source>
        <dbReference type="Proteomes" id="UP000218334"/>
    </source>
</evidence>
<accession>A0A2H3BC49</accession>
<sequence>MHGDTRTILHVNLYPAQHFTGWGHSIRARLPSEGVLRWWYCVSVEHGKDIVEERPLFLTFKEIGERFGEFNLAADEYPDDVGDHGAKEECKKIDLVDKDFVLDNVTKTKSLFLPTPRRESQEDELSTLLSFIRISTSHKYTMAGTKARSANHL</sequence>
<organism evidence="1 2">
    <name type="scientific">Armillaria solidipes</name>
    <dbReference type="NCBI Taxonomy" id="1076256"/>
    <lineage>
        <taxon>Eukaryota</taxon>
        <taxon>Fungi</taxon>
        <taxon>Dikarya</taxon>
        <taxon>Basidiomycota</taxon>
        <taxon>Agaricomycotina</taxon>
        <taxon>Agaricomycetes</taxon>
        <taxon>Agaricomycetidae</taxon>
        <taxon>Agaricales</taxon>
        <taxon>Marasmiineae</taxon>
        <taxon>Physalacriaceae</taxon>
        <taxon>Armillaria</taxon>
    </lineage>
</organism>
<dbReference type="Proteomes" id="UP000218334">
    <property type="component" value="Unassembled WGS sequence"/>
</dbReference>
<evidence type="ECO:0000313" key="1">
    <source>
        <dbReference type="EMBL" id="PBK68435.1"/>
    </source>
</evidence>
<name>A0A2H3BC49_9AGAR</name>
<dbReference type="EMBL" id="KZ293432">
    <property type="protein sequence ID" value="PBK68435.1"/>
    <property type="molecule type" value="Genomic_DNA"/>
</dbReference>
<protein>
    <submittedName>
        <fullName evidence="1">Uncharacterized protein</fullName>
    </submittedName>
</protein>
<gene>
    <name evidence="1" type="ORF">ARMSODRAFT_975842</name>
</gene>
<keyword evidence="2" id="KW-1185">Reference proteome</keyword>